<accession>A0A1Q6R5L7</accession>
<feature type="transmembrane region" description="Helical" evidence="6">
    <location>
        <begin position="94"/>
        <end position="115"/>
    </location>
</feature>
<reference evidence="7 8" key="1">
    <citation type="journal article" date="2016" name="Nat. Biotechnol.">
        <title>Measurement of bacterial replication rates in microbial communities.</title>
        <authorList>
            <person name="Brown C.T."/>
            <person name="Olm M.R."/>
            <person name="Thomas B.C."/>
            <person name="Banfield J.F."/>
        </authorList>
    </citation>
    <scope>NUCLEOTIDE SEQUENCE [LARGE SCALE GENOMIC DNA]</scope>
    <source>
        <strain evidence="7">46_33</strain>
    </source>
</reference>
<evidence type="ECO:0000256" key="6">
    <source>
        <dbReference type="RuleBase" id="RU363041"/>
    </source>
</evidence>
<evidence type="ECO:0000256" key="4">
    <source>
        <dbReference type="ARBA" id="ARBA00022989"/>
    </source>
</evidence>
<comment type="subcellular location">
    <subcellularLocation>
        <location evidence="6">Cell membrane</location>
        <topology evidence="6">Multi-pass membrane protein</topology>
    </subcellularLocation>
    <subcellularLocation>
        <location evidence="1">Membrane</location>
        <topology evidence="1">Multi-pass membrane protein</topology>
    </subcellularLocation>
</comment>
<organism evidence="7 8">
    <name type="scientific">Phascolarctobacterium succinatutens</name>
    <dbReference type="NCBI Taxonomy" id="626940"/>
    <lineage>
        <taxon>Bacteria</taxon>
        <taxon>Bacillati</taxon>
        <taxon>Bacillota</taxon>
        <taxon>Negativicutes</taxon>
        <taxon>Acidaminococcales</taxon>
        <taxon>Acidaminococcaceae</taxon>
        <taxon>Phascolarctobacterium</taxon>
    </lineage>
</organism>
<evidence type="ECO:0000256" key="1">
    <source>
        <dbReference type="ARBA" id="ARBA00004141"/>
    </source>
</evidence>
<evidence type="ECO:0000313" key="7">
    <source>
        <dbReference type="EMBL" id="OLA37675.1"/>
    </source>
</evidence>
<evidence type="ECO:0000256" key="2">
    <source>
        <dbReference type="ARBA" id="ARBA00009142"/>
    </source>
</evidence>
<evidence type="ECO:0000256" key="3">
    <source>
        <dbReference type="ARBA" id="ARBA00022692"/>
    </source>
</evidence>
<keyword evidence="4 6" id="KW-1133">Transmembrane helix</keyword>
<dbReference type="PANTHER" id="PTHR43701:SF2">
    <property type="entry name" value="MEMBRANE TRANSPORTER PROTEIN YJNA-RELATED"/>
    <property type="match status" value="1"/>
</dbReference>
<dbReference type="Proteomes" id="UP000186777">
    <property type="component" value="Unassembled WGS sequence"/>
</dbReference>
<dbReference type="InterPro" id="IPR051598">
    <property type="entry name" value="TSUP/Inactive_protease-like"/>
</dbReference>
<keyword evidence="3 6" id="KW-0812">Transmembrane</keyword>
<dbReference type="RefSeq" id="WP_293807648.1">
    <property type="nucleotide sequence ID" value="NZ_CATVZD010000170.1"/>
</dbReference>
<evidence type="ECO:0000256" key="5">
    <source>
        <dbReference type="ARBA" id="ARBA00023136"/>
    </source>
</evidence>
<dbReference type="InterPro" id="IPR002781">
    <property type="entry name" value="TM_pro_TauE-like"/>
</dbReference>
<comment type="caution">
    <text evidence="7">The sequence shown here is derived from an EMBL/GenBank/DDBJ whole genome shotgun (WGS) entry which is preliminary data.</text>
</comment>
<evidence type="ECO:0000313" key="8">
    <source>
        <dbReference type="Proteomes" id="UP000186777"/>
    </source>
</evidence>
<dbReference type="Pfam" id="PF01925">
    <property type="entry name" value="TauE"/>
    <property type="match status" value="1"/>
</dbReference>
<dbReference type="AlphaFoldDB" id="A0A1Q6R5L7"/>
<feature type="transmembrane region" description="Helical" evidence="6">
    <location>
        <begin position="30"/>
        <end position="52"/>
    </location>
</feature>
<comment type="similarity">
    <text evidence="2 6">Belongs to the 4-toluene sulfonate uptake permease (TSUP) (TC 2.A.102) family.</text>
</comment>
<gene>
    <name evidence="7" type="ORF">BHW43_05550</name>
</gene>
<proteinExistence type="inferred from homology"/>
<dbReference type="GO" id="GO:0005886">
    <property type="term" value="C:plasma membrane"/>
    <property type="evidence" value="ECO:0007669"/>
    <property type="project" value="UniProtKB-SubCell"/>
</dbReference>
<name>A0A1Q6R5L7_9FIRM</name>
<protein>
    <recommendedName>
        <fullName evidence="6">Probable membrane transporter protein</fullName>
    </recommendedName>
</protein>
<dbReference type="PANTHER" id="PTHR43701">
    <property type="entry name" value="MEMBRANE TRANSPORTER PROTEIN MJ0441-RELATED"/>
    <property type="match status" value="1"/>
</dbReference>
<dbReference type="STRING" id="626940.BHW43_05550"/>
<feature type="transmembrane region" description="Helical" evidence="6">
    <location>
        <begin position="202"/>
        <end position="220"/>
    </location>
</feature>
<feature type="transmembrane region" description="Helical" evidence="6">
    <location>
        <begin position="232"/>
        <end position="250"/>
    </location>
</feature>
<dbReference type="EMBL" id="MNTG01000028">
    <property type="protein sequence ID" value="OLA37675.1"/>
    <property type="molecule type" value="Genomic_DNA"/>
</dbReference>
<sequence length="251" mass="25983">MIFLAMILLGCLLGFAGAGGAGLTITLLSVGFGVPIHTALGVALAAMSFTMLSGAVSHFREGDVLLRLGLTTGGAGMLGAFAGARISDALPGDILSKMTAALMLASSVLLYFILFRKDMLDSFVAKHASKAEGASFYAHALTIGVVTGFLSGAFGIGATAFIQISLMLFFGVSLYHAIGTTMLVILPISVSGGLGYLVNGHLDFYIFLQTLGGLTIGAYLGAKLTRLASRNTLRYIVLSMPTIGGLMLLFK</sequence>
<feature type="transmembrane region" description="Helical" evidence="6">
    <location>
        <begin position="64"/>
        <end position="82"/>
    </location>
</feature>
<keyword evidence="5 6" id="KW-0472">Membrane</keyword>
<feature type="transmembrane region" description="Helical" evidence="6">
    <location>
        <begin position="168"/>
        <end position="190"/>
    </location>
</feature>
<keyword evidence="6" id="KW-1003">Cell membrane</keyword>
<feature type="transmembrane region" description="Helical" evidence="6">
    <location>
        <begin position="136"/>
        <end position="162"/>
    </location>
</feature>